<dbReference type="PANTHER" id="PTHR11384:SF59">
    <property type="entry name" value="LYSOSOMAL COBALAMIN TRANSPORTER ABCD4"/>
    <property type="match status" value="1"/>
</dbReference>
<dbReference type="Proteomes" id="UP000663879">
    <property type="component" value="Unassembled WGS sequence"/>
</dbReference>
<accession>A0A813LXE8</accession>
<dbReference type="PANTHER" id="PTHR11384">
    <property type="entry name" value="ATP-BINDING CASSETTE, SUB-FAMILY D MEMBER"/>
    <property type="match status" value="1"/>
</dbReference>
<dbReference type="GO" id="GO:0015910">
    <property type="term" value="P:long-chain fatty acid import into peroxisome"/>
    <property type="evidence" value="ECO:0007669"/>
    <property type="project" value="TreeGrafter"/>
</dbReference>
<evidence type="ECO:0000256" key="2">
    <source>
        <dbReference type="ARBA" id="ARBA00022448"/>
    </source>
</evidence>
<dbReference type="GO" id="GO:0042760">
    <property type="term" value="P:very long-chain fatty acid catabolic process"/>
    <property type="evidence" value="ECO:0007669"/>
    <property type="project" value="TreeGrafter"/>
</dbReference>
<dbReference type="InterPro" id="IPR036640">
    <property type="entry name" value="ABC1_TM_sf"/>
</dbReference>
<organism evidence="11 12">
    <name type="scientific">Brachionus calyciflorus</name>
    <dbReference type="NCBI Taxonomy" id="104777"/>
    <lineage>
        <taxon>Eukaryota</taxon>
        <taxon>Metazoa</taxon>
        <taxon>Spiralia</taxon>
        <taxon>Gnathifera</taxon>
        <taxon>Rotifera</taxon>
        <taxon>Eurotatoria</taxon>
        <taxon>Monogononta</taxon>
        <taxon>Pseudotrocha</taxon>
        <taxon>Ploima</taxon>
        <taxon>Brachionidae</taxon>
        <taxon>Brachionus</taxon>
    </lineage>
</organism>
<dbReference type="PROSITE" id="PS50893">
    <property type="entry name" value="ABC_TRANSPORTER_2"/>
    <property type="match status" value="1"/>
</dbReference>
<dbReference type="GO" id="GO:0007031">
    <property type="term" value="P:peroxisome organization"/>
    <property type="evidence" value="ECO:0007669"/>
    <property type="project" value="TreeGrafter"/>
</dbReference>
<dbReference type="AlphaFoldDB" id="A0A813LXE8"/>
<keyword evidence="7 8" id="KW-0472">Membrane</keyword>
<dbReference type="GO" id="GO:0016887">
    <property type="term" value="F:ATP hydrolysis activity"/>
    <property type="evidence" value="ECO:0007669"/>
    <property type="project" value="InterPro"/>
</dbReference>
<evidence type="ECO:0000256" key="5">
    <source>
        <dbReference type="ARBA" id="ARBA00022840"/>
    </source>
</evidence>
<dbReference type="GO" id="GO:0005324">
    <property type="term" value="F:long-chain fatty acid transmembrane transporter activity"/>
    <property type="evidence" value="ECO:0007669"/>
    <property type="project" value="TreeGrafter"/>
</dbReference>
<evidence type="ECO:0000256" key="4">
    <source>
        <dbReference type="ARBA" id="ARBA00022741"/>
    </source>
</evidence>
<keyword evidence="4" id="KW-0547">Nucleotide-binding</keyword>
<dbReference type="InterPro" id="IPR011527">
    <property type="entry name" value="ABC1_TM_dom"/>
</dbReference>
<dbReference type="InterPro" id="IPR027417">
    <property type="entry name" value="P-loop_NTPase"/>
</dbReference>
<evidence type="ECO:0000259" key="9">
    <source>
        <dbReference type="PROSITE" id="PS50893"/>
    </source>
</evidence>
<keyword evidence="5" id="KW-0067">ATP-binding</keyword>
<feature type="transmembrane region" description="Helical" evidence="8">
    <location>
        <begin position="229"/>
        <end position="252"/>
    </location>
</feature>
<dbReference type="SUPFAM" id="SSF52540">
    <property type="entry name" value="P-loop containing nucleoside triphosphate hydrolases"/>
    <property type="match status" value="1"/>
</dbReference>
<dbReference type="GO" id="GO:0140359">
    <property type="term" value="F:ABC-type transporter activity"/>
    <property type="evidence" value="ECO:0007669"/>
    <property type="project" value="InterPro"/>
</dbReference>
<evidence type="ECO:0000256" key="3">
    <source>
        <dbReference type="ARBA" id="ARBA00022692"/>
    </source>
</evidence>
<dbReference type="SUPFAM" id="SSF90123">
    <property type="entry name" value="ABC transporter transmembrane region"/>
    <property type="match status" value="1"/>
</dbReference>
<evidence type="ECO:0000256" key="1">
    <source>
        <dbReference type="ARBA" id="ARBA00008575"/>
    </source>
</evidence>
<evidence type="ECO:0000256" key="7">
    <source>
        <dbReference type="ARBA" id="ARBA00023136"/>
    </source>
</evidence>
<name>A0A813LXE8_9BILA</name>
<dbReference type="InterPro" id="IPR003439">
    <property type="entry name" value="ABC_transporter-like_ATP-bd"/>
</dbReference>
<keyword evidence="3 8" id="KW-0812">Transmembrane</keyword>
<evidence type="ECO:0000313" key="12">
    <source>
        <dbReference type="Proteomes" id="UP000663879"/>
    </source>
</evidence>
<feature type="transmembrane region" description="Helical" evidence="8">
    <location>
        <begin position="348"/>
        <end position="370"/>
    </location>
</feature>
<dbReference type="GO" id="GO:0005778">
    <property type="term" value="C:peroxisomal membrane"/>
    <property type="evidence" value="ECO:0007669"/>
    <property type="project" value="TreeGrafter"/>
</dbReference>
<dbReference type="GO" id="GO:0006635">
    <property type="term" value="P:fatty acid beta-oxidation"/>
    <property type="evidence" value="ECO:0007669"/>
    <property type="project" value="TreeGrafter"/>
</dbReference>
<comment type="similarity">
    <text evidence="1">Belongs to the ABC transporter superfamily. ABCD family. Peroxisomal fatty acyl CoA transporter (TC 3.A.1.203) subfamily.</text>
</comment>
<dbReference type="Gene3D" id="3.40.50.300">
    <property type="entry name" value="P-loop containing nucleotide triphosphate hydrolases"/>
    <property type="match status" value="1"/>
</dbReference>
<feature type="domain" description="ABC transporter" evidence="9">
    <location>
        <begin position="451"/>
        <end position="666"/>
    </location>
</feature>
<evidence type="ECO:0000259" key="10">
    <source>
        <dbReference type="PROSITE" id="PS50929"/>
    </source>
</evidence>
<reference evidence="11" key="1">
    <citation type="submission" date="2021-02" db="EMBL/GenBank/DDBJ databases">
        <authorList>
            <person name="Nowell W R."/>
        </authorList>
    </citation>
    <scope>NUCLEOTIDE SEQUENCE</scope>
    <source>
        <strain evidence="11">Ploen Becks lab</strain>
    </source>
</reference>
<evidence type="ECO:0000256" key="8">
    <source>
        <dbReference type="SAM" id="Phobius"/>
    </source>
</evidence>
<dbReference type="InterPro" id="IPR017871">
    <property type="entry name" value="ABC_transporter-like_CS"/>
</dbReference>
<feature type="transmembrane region" description="Helical" evidence="8">
    <location>
        <begin position="264"/>
        <end position="289"/>
    </location>
</feature>
<feature type="transmembrane region" description="Helical" evidence="8">
    <location>
        <begin position="58"/>
        <end position="78"/>
    </location>
</feature>
<dbReference type="Pfam" id="PF00005">
    <property type="entry name" value="ABC_tran"/>
    <property type="match status" value="1"/>
</dbReference>
<sequence length="666" mass="77688">MFSLVMNAIFNYIRGDEYPEPIGSRNTNKISHMLDSFKKFLKYLNKILKYLFPSFKSASTFLFLFLLIDVVLLEFIVYRVGLFSGRFYKVLSNRDLDSFWPLALTSISYIIVNALMKSIKDFITNLLGIVWRKYITFEIHESYFMSKNFYYLQSQIFSENSKENVNILVDENPKDVTFSSKVNNRRLLGTNSVDPILNDLNVSGTNFDCSEKLMLDNPDQRITQDVKSLCSSIANIVPLILISPFVIGWYGYQTYKTVGYSGPLAVVVYFLIWAMINGPLTAPIARVIYKQDKKEGDFRFRHMNLRMNAESIAFYDSNKIELDKMNHSLNELLNISYRKNWKEFILKLFINISQYFGGILAYLVLAIPIFTHVYDDYTPTDLAQLISNYSFKCQYLIYLFTRLYDILNEISSIAGNTRRVGELIEQMNEIKNKSFKVGHEIVSTETKDKCFEIENLTVKIPDFNRKVLIKNLNFEFIKNQNILISGRSGCGKTSLFRCINGLWNSYSGKIKFYNEPRSIFYLPQNSYFNSGSLLEQIAYPSNQILQDNEIIKNILDWLNLFGLRYLLDRVNSDLNLVPEFNWSSILSAGEKQRLSFLRVLYHKPKFALLDEFTSSVDQETEALMYEYLNKIECTFMSIAHRDTVRKFHQIELKFLNDSNYEIKSLV</sequence>
<dbReference type="SMART" id="SM00382">
    <property type="entry name" value="AAA"/>
    <property type="match status" value="1"/>
</dbReference>
<feature type="domain" description="ABC transmembrane type-1" evidence="10">
    <location>
        <begin position="220"/>
        <end position="387"/>
    </location>
</feature>
<dbReference type="OrthoDB" id="422637at2759"/>
<dbReference type="PROSITE" id="PS00211">
    <property type="entry name" value="ABC_TRANSPORTER_1"/>
    <property type="match status" value="1"/>
</dbReference>
<dbReference type="EMBL" id="CAJNOC010000038">
    <property type="protein sequence ID" value="CAF0708958.1"/>
    <property type="molecule type" value="Genomic_DNA"/>
</dbReference>
<evidence type="ECO:0000256" key="6">
    <source>
        <dbReference type="ARBA" id="ARBA00022989"/>
    </source>
</evidence>
<keyword evidence="12" id="KW-1185">Reference proteome</keyword>
<protein>
    <submittedName>
        <fullName evidence="11">Uncharacterized protein</fullName>
    </submittedName>
</protein>
<comment type="caution">
    <text evidence="11">The sequence shown here is derived from an EMBL/GenBank/DDBJ whole genome shotgun (WGS) entry which is preliminary data.</text>
</comment>
<dbReference type="CDD" id="cd03223">
    <property type="entry name" value="ABCD_peroxisomal_ALDP"/>
    <property type="match status" value="1"/>
</dbReference>
<dbReference type="Gene3D" id="1.20.1560.10">
    <property type="entry name" value="ABC transporter type 1, transmembrane domain"/>
    <property type="match status" value="1"/>
</dbReference>
<keyword evidence="2" id="KW-0813">Transport</keyword>
<dbReference type="PROSITE" id="PS50929">
    <property type="entry name" value="ABC_TM1F"/>
    <property type="match status" value="1"/>
</dbReference>
<keyword evidence="6 8" id="KW-1133">Transmembrane helix</keyword>
<feature type="transmembrane region" description="Helical" evidence="8">
    <location>
        <begin position="98"/>
        <end position="116"/>
    </location>
</feature>
<evidence type="ECO:0000313" key="11">
    <source>
        <dbReference type="EMBL" id="CAF0708958.1"/>
    </source>
</evidence>
<dbReference type="GO" id="GO:0005524">
    <property type="term" value="F:ATP binding"/>
    <property type="evidence" value="ECO:0007669"/>
    <property type="project" value="UniProtKB-KW"/>
</dbReference>
<dbReference type="InterPro" id="IPR050835">
    <property type="entry name" value="ABC_transporter_sub-D"/>
</dbReference>
<dbReference type="Pfam" id="PF06472">
    <property type="entry name" value="ABC_membrane_2"/>
    <property type="match status" value="2"/>
</dbReference>
<gene>
    <name evidence="11" type="ORF">OXX778_LOCUS722</name>
</gene>
<dbReference type="InterPro" id="IPR003593">
    <property type="entry name" value="AAA+_ATPase"/>
</dbReference>
<proteinExistence type="inferred from homology"/>